<dbReference type="PANTHER" id="PTHR33164">
    <property type="entry name" value="TRANSCRIPTIONAL REGULATOR, MARR FAMILY"/>
    <property type="match status" value="1"/>
</dbReference>
<dbReference type="PROSITE" id="PS50995">
    <property type="entry name" value="HTH_MARR_2"/>
    <property type="match status" value="1"/>
</dbReference>
<dbReference type="EMBL" id="CP038149">
    <property type="protein sequence ID" value="QBR00084.1"/>
    <property type="molecule type" value="Genomic_DNA"/>
</dbReference>
<dbReference type="AlphaFoldDB" id="A0A4P7D101"/>
<dbReference type="RefSeq" id="WP_134753411.1">
    <property type="nucleotide sequence ID" value="NZ_CP038149.1"/>
</dbReference>
<dbReference type="Pfam" id="PF12802">
    <property type="entry name" value="MarR_2"/>
    <property type="match status" value="1"/>
</dbReference>
<evidence type="ECO:0000313" key="3">
    <source>
        <dbReference type="Proteomes" id="UP000295727"/>
    </source>
</evidence>
<dbReference type="Gene3D" id="1.10.10.10">
    <property type="entry name" value="Winged helix-like DNA-binding domain superfamily/Winged helix DNA-binding domain"/>
    <property type="match status" value="1"/>
</dbReference>
<accession>A0A4P7D101</accession>
<dbReference type="InterPro" id="IPR039422">
    <property type="entry name" value="MarR/SlyA-like"/>
</dbReference>
<gene>
    <name evidence="2" type="ORF">E1956_23630</name>
</gene>
<evidence type="ECO:0000259" key="1">
    <source>
        <dbReference type="PROSITE" id="PS50995"/>
    </source>
</evidence>
<dbReference type="InterPro" id="IPR036390">
    <property type="entry name" value="WH_DNA-bd_sf"/>
</dbReference>
<evidence type="ECO:0000313" key="2">
    <source>
        <dbReference type="EMBL" id="QBR00084.1"/>
    </source>
</evidence>
<keyword evidence="3" id="KW-1185">Reference proteome</keyword>
<dbReference type="Proteomes" id="UP000295727">
    <property type="component" value="Chromosome 2"/>
</dbReference>
<dbReference type="InterPro" id="IPR000835">
    <property type="entry name" value="HTH_MarR-typ"/>
</dbReference>
<dbReference type="SMART" id="SM00347">
    <property type="entry name" value="HTH_MARR"/>
    <property type="match status" value="1"/>
</dbReference>
<dbReference type="OrthoDB" id="5511415at2"/>
<name>A0A4P7D101_9BURK</name>
<reference evidence="2 3" key="1">
    <citation type="submission" date="2019-03" db="EMBL/GenBank/DDBJ databases">
        <title>Paraburkholderia sp. 7MH5, isolated from subtropical forest soil.</title>
        <authorList>
            <person name="Gao Z.-H."/>
            <person name="Qiu L.-H."/>
        </authorList>
    </citation>
    <scope>NUCLEOTIDE SEQUENCE [LARGE SCALE GENOMIC DNA]</scope>
    <source>
        <strain evidence="2 3">7MH5</strain>
    </source>
</reference>
<protein>
    <submittedName>
        <fullName evidence="2">MarR family transcriptional regulator</fullName>
    </submittedName>
</protein>
<dbReference type="KEGG" id="ppai:E1956_23630"/>
<sequence>MRKTKRTPAGTLLSEMILDLFRLNNRLLSAADRLVAELGLTSARWQILGTIATARQPQPVAWLARDVGAHRQNVQRIVNELAEEGIVAFEPNPHHRRAALVVLTDKGLRAFEDAMRLQVPWVNNLADGLQVEDLDATQKVITEVLRKLEGDGE</sequence>
<proteinExistence type="predicted"/>
<feature type="domain" description="HTH marR-type" evidence="1">
    <location>
        <begin position="13"/>
        <end position="150"/>
    </location>
</feature>
<organism evidence="2 3">
    <name type="scientific">Paraburkholderia pallida</name>
    <dbReference type="NCBI Taxonomy" id="2547399"/>
    <lineage>
        <taxon>Bacteria</taxon>
        <taxon>Pseudomonadati</taxon>
        <taxon>Pseudomonadota</taxon>
        <taxon>Betaproteobacteria</taxon>
        <taxon>Burkholderiales</taxon>
        <taxon>Burkholderiaceae</taxon>
        <taxon>Paraburkholderia</taxon>
    </lineage>
</organism>
<dbReference type="GO" id="GO:0006950">
    <property type="term" value="P:response to stress"/>
    <property type="evidence" value="ECO:0007669"/>
    <property type="project" value="TreeGrafter"/>
</dbReference>
<dbReference type="InterPro" id="IPR036388">
    <property type="entry name" value="WH-like_DNA-bd_sf"/>
</dbReference>
<dbReference type="SUPFAM" id="SSF46785">
    <property type="entry name" value="Winged helix' DNA-binding domain"/>
    <property type="match status" value="1"/>
</dbReference>
<dbReference type="GO" id="GO:0003700">
    <property type="term" value="F:DNA-binding transcription factor activity"/>
    <property type="evidence" value="ECO:0007669"/>
    <property type="project" value="InterPro"/>
</dbReference>
<dbReference type="PANTHER" id="PTHR33164:SF99">
    <property type="entry name" value="MARR FAMILY REGULATORY PROTEIN"/>
    <property type="match status" value="1"/>
</dbReference>